<dbReference type="RefSeq" id="WP_046277169.1">
    <property type="nucleotide sequence ID" value="NZ_LATL02000045.1"/>
</dbReference>
<evidence type="ECO:0000313" key="2">
    <source>
        <dbReference type="EMBL" id="KKD39350.1"/>
    </source>
</evidence>
<dbReference type="SUPFAM" id="SSF50341">
    <property type="entry name" value="CheW-like"/>
    <property type="match status" value="2"/>
</dbReference>
<proteinExistence type="predicted"/>
<dbReference type="SMART" id="SM00260">
    <property type="entry name" value="CheW"/>
    <property type="match status" value="2"/>
</dbReference>
<dbReference type="InterPro" id="IPR036061">
    <property type="entry name" value="CheW-like_dom_sf"/>
</dbReference>
<protein>
    <recommendedName>
        <fullName evidence="1">CheW-like domain-containing protein</fullName>
    </recommendedName>
</protein>
<dbReference type="GO" id="GO:0007165">
    <property type="term" value="P:signal transduction"/>
    <property type="evidence" value="ECO:0007669"/>
    <property type="project" value="InterPro"/>
</dbReference>
<dbReference type="Gene3D" id="2.30.30.40">
    <property type="entry name" value="SH3 Domains"/>
    <property type="match status" value="2"/>
</dbReference>
<dbReference type="Gene3D" id="2.40.50.180">
    <property type="entry name" value="CheA-289, Domain 4"/>
    <property type="match status" value="2"/>
</dbReference>
<dbReference type="AlphaFoldDB" id="A0A0F5YMD6"/>
<dbReference type="PANTHER" id="PTHR22617:SF23">
    <property type="entry name" value="CHEMOTAXIS PROTEIN CHEW"/>
    <property type="match status" value="1"/>
</dbReference>
<dbReference type="GO" id="GO:0005829">
    <property type="term" value="C:cytosol"/>
    <property type="evidence" value="ECO:0007669"/>
    <property type="project" value="TreeGrafter"/>
</dbReference>
<dbReference type="GO" id="GO:0006935">
    <property type="term" value="P:chemotaxis"/>
    <property type="evidence" value="ECO:0007669"/>
    <property type="project" value="InterPro"/>
</dbReference>
<sequence>MEKIPYLIFKLSNTLYGINALAVQEIFLLPEVMPIPETPDEIVGIINLRGQLLVIIDLNYRWGSPSSDYHLTDSVIVIECNNFRLGLLVNKVDELQMISSEEISRELSNFSRQIYPHNNSIHQWIIGFAKIADHLVILLELEGFIEQTKSLYKSDFLSEEIQNYSSINSRKNLLFCPNASLEERQVFQDRAKNLLNASESQEFQGLIPLAVIGLNQEYFGILLTTVKEFIEIHNITPIPCTPAHIIGNMNLRGEIVTLIDIRSFLNLSMTPRKNLSKAMIVKVENIVSALVVDEVFDIIYLDSVNIRTTPTTVRSNQNEFLQGTAPYRNRMMSILDLKKFLTQEELVVNDEV</sequence>
<dbReference type="InterPro" id="IPR002545">
    <property type="entry name" value="CheW-lke_dom"/>
</dbReference>
<dbReference type="OrthoDB" id="9794382at2"/>
<dbReference type="Pfam" id="PF01584">
    <property type="entry name" value="CheW"/>
    <property type="match status" value="2"/>
</dbReference>
<organism evidence="2 3">
    <name type="scientific">Limnoraphis robusta CS-951</name>
    <dbReference type="NCBI Taxonomy" id="1637645"/>
    <lineage>
        <taxon>Bacteria</taxon>
        <taxon>Bacillati</taxon>
        <taxon>Cyanobacteriota</taxon>
        <taxon>Cyanophyceae</taxon>
        <taxon>Oscillatoriophycideae</taxon>
        <taxon>Oscillatoriales</taxon>
        <taxon>Sirenicapillariaceae</taxon>
        <taxon>Limnoraphis</taxon>
    </lineage>
</organism>
<reference evidence="2 3" key="1">
    <citation type="submission" date="2015-06" db="EMBL/GenBank/DDBJ databases">
        <title>Draft genome assembly of filamentous brackish cyanobacterium Limnoraphis robusta strain CS-951.</title>
        <authorList>
            <person name="Willis A."/>
            <person name="Parks M."/>
            <person name="Burford M.A."/>
        </authorList>
    </citation>
    <scope>NUCLEOTIDE SEQUENCE [LARGE SCALE GENOMIC DNA]</scope>
    <source>
        <strain evidence="2 3">CS-951</strain>
    </source>
</reference>
<dbReference type="PATRIC" id="fig|1637645.4.peg.792"/>
<dbReference type="Proteomes" id="UP000033607">
    <property type="component" value="Unassembled WGS sequence"/>
</dbReference>
<dbReference type="PROSITE" id="PS50851">
    <property type="entry name" value="CHEW"/>
    <property type="match status" value="2"/>
</dbReference>
<feature type="domain" description="CheW-like" evidence="1">
    <location>
        <begin position="206"/>
        <end position="346"/>
    </location>
</feature>
<accession>A0A0F5YMD6</accession>
<gene>
    <name evidence="2" type="ORF">WN50_03780</name>
</gene>
<feature type="domain" description="CheW-like" evidence="1">
    <location>
        <begin position="3"/>
        <end position="150"/>
    </location>
</feature>
<evidence type="ECO:0000313" key="3">
    <source>
        <dbReference type="Proteomes" id="UP000033607"/>
    </source>
</evidence>
<dbReference type="InterPro" id="IPR039315">
    <property type="entry name" value="CheW"/>
</dbReference>
<dbReference type="EMBL" id="LATL02000045">
    <property type="protein sequence ID" value="KKD39350.1"/>
    <property type="molecule type" value="Genomic_DNA"/>
</dbReference>
<dbReference type="PANTHER" id="PTHR22617">
    <property type="entry name" value="CHEMOTAXIS SENSOR HISTIDINE KINASE-RELATED"/>
    <property type="match status" value="1"/>
</dbReference>
<comment type="caution">
    <text evidence="2">The sequence shown here is derived from an EMBL/GenBank/DDBJ whole genome shotgun (WGS) entry which is preliminary data.</text>
</comment>
<name>A0A0F5YMD6_9CYAN</name>
<evidence type="ECO:0000259" key="1">
    <source>
        <dbReference type="PROSITE" id="PS50851"/>
    </source>
</evidence>